<dbReference type="Proteomes" id="UP000288805">
    <property type="component" value="Unassembled WGS sequence"/>
</dbReference>
<dbReference type="FunFam" id="3.30.420.10:FF:000438">
    <property type="match status" value="1"/>
</dbReference>
<dbReference type="InterPro" id="IPR012337">
    <property type="entry name" value="RNaseH-like_sf"/>
</dbReference>
<dbReference type="Pfam" id="PF22936">
    <property type="entry name" value="Pol_BBD"/>
    <property type="match status" value="1"/>
</dbReference>
<dbReference type="GO" id="GO:0008233">
    <property type="term" value="F:peptidase activity"/>
    <property type="evidence" value="ECO:0007669"/>
    <property type="project" value="UniProtKB-KW"/>
</dbReference>
<proteinExistence type="predicted"/>
<dbReference type="PANTHER" id="PTHR42648:SF28">
    <property type="entry name" value="TRANSPOSON-ENCODED PROTEIN WITH RIBONUCLEASE H-LIKE AND RETROVIRUS ZINC FINGER-LIKE DOMAINS"/>
    <property type="match status" value="1"/>
</dbReference>
<keyword evidence="1" id="KW-0378">Hydrolase</keyword>
<dbReference type="GO" id="GO:0003676">
    <property type="term" value="F:nucleic acid binding"/>
    <property type="evidence" value="ECO:0007669"/>
    <property type="project" value="InterPro"/>
</dbReference>
<comment type="caution">
    <text evidence="4">The sequence shown here is derived from an EMBL/GenBank/DDBJ whole genome shotgun (WGS) entry which is preliminary data.</text>
</comment>
<evidence type="ECO:0000259" key="3">
    <source>
        <dbReference type="PROSITE" id="PS50994"/>
    </source>
</evidence>
<keyword evidence="1" id="KW-0645">Protease</keyword>
<dbReference type="InterPro" id="IPR054722">
    <property type="entry name" value="PolX-like_BBD"/>
</dbReference>
<dbReference type="PANTHER" id="PTHR42648">
    <property type="entry name" value="TRANSPOSASE, PUTATIVE-RELATED"/>
    <property type="match status" value="1"/>
</dbReference>
<evidence type="ECO:0000256" key="1">
    <source>
        <dbReference type="ARBA" id="ARBA00022670"/>
    </source>
</evidence>
<dbReference type="EMBL" id="QGNW01001932">
    <property type="protein sequence ID" value="RVW27873.1"/>
    <property type="molecule type" value="Genomic_DNA"/>
</dbReference>
<dbReference type="InterPro" id="IPR025724">
    <property type="entry name" value="GAG-pre-integrase_dom"/>
</dbReference>
<gene>
    <name evidence="4" type="primary">POLX_2479</name>
    <name evidence="4" type="ORF">CK203_084963</name>
</gene>
<protein>
    <submittedName>
        <fullName evidence="4">Retrovirus-related Pol polyprotein from transposon TNT 1-94</fullName>
    </submittedName>
</protein>
<feature type="domain" description="Integrase catalytic" evidence="3">
    <location>
        <begin position="174"/>
        <end position="354"/>
    </location>
</feature>
<evidence type="ECO:0000313" key="4">
    <source>
        <dbReference type="EMBL" id="RVW27873.1"/>
    </source>
</evidence>
<dbReference type="InterPro" id="IPR036397">
    <property type="entry name" value="RNaseH_sf"/>
</dbReference>
<dbReference type="InterPro" id="IPR039537">
    <property type="entry name" value="Retrotran_Ty1/copia-like"/>
</dbReference>
<dbReference type="InterPro" id="IPR001584">
    <property type="entry name" value="Integrase_cat-core"/>
</dbReference>
<feature type="compositionally biased region" description="Low complexity" evidence="2">
    <location>
        <begin position="72"/>
        <end position="94"/>
    </location>
</feature>
<evidence type="ECO:0000313" key="5">
    <source>
        <dbReference type="Proteomes" id="UP000288805"/>
    </source>
</evidence>
<name>A0A438CXE0_VITVI</name>
<sequence length="384" mass="41403">MREAHMLPSAEAQKAEEQFEVQVMSPSEGKSKRVAAFTAAESGPFDGGSEEGDGVGNLECRGKVIGELNWDSSDSPLPQPPSSSASQTSQASIASVAQPGNASACLTHTSSLGPWILDSGASDHLSGNKDLFSSITTTSDLPTVTLANGSQTVAKGIGLALPLPSLPLTSVLYTPECPFNLISISKITRTLNCSITFSDKFVTLQDRSTGKTIGIRRESQGLYHLTSDSSPAVCISTDAPLLIHNRLGRPSLSKFQKMVPRFSTLSSLPSQFISFMSHHGILHQSSYAHTPQQNGVAERKNRHLVETARTLLLHSHVPFRFWGDAVLTACYLINRMPSSVLHDQIPHSLLFPDQPLYFLPPRVFGCTCFVHILTPGQDKLSAKP</sequence>
<dbReference type="SUPFAM" id="SSF53098">
    <property type="entry name" value="Ribonuclease H-like"/>
    <property type="match status" value="1"/>
</dbReference>
<organism evidence="4 5">
    <name type="scientific">Vitis vinifera</name>
    <name type="common">Grape</name>
    <dbReference type="NCBI Taxonomy" id="29760"/>
    <lineage>
        <taxon>Eukaryota</taxon>
        <taxon>Viridiplantae</taxon>
        <taxon>Streptophyta</taxon>
        <taxon>Embryophyta</taxon>
        <taxon>Tracheophyta</taxon>
        <taxon>Spermatophyta</taxon>
        <taxon>Magnoliopsida</taxon>
        <taxon>eudicotyledons</taxon>
        <taxon>Gunneridae</taxon>
        <taxon>Pentapetalae</taxon>
        <taxon>rosids</taxon>
        <taxon>Vitales</taxon>
        <taxon>Vitaceae</taxon>
        <taxon>Viteae</taxon>
        <taxon>Vitis</taxon>
    </lineage>
</organism>
<dbReference type="Pfam" id="PF13976">
    <property type="entry name" value="gag_pre-integrs"/>
    <property type="match status" value="1"/>
</dbReference>
<dbReference type="GO" id="GO:0006508">
    <property type="term" value="P:proteolysis"/>
    <property type="evidence" value="ECO:0007669"/>
    <property type="project" value="UniProtKB-KW"/>
</dbReference>
<feature type="region of interest" description="Disordered" evidence="2">
    <location>
        <begin position="1"/>
        <end position="94"/>
    </location>
</feature>
<dbReference type="Gene3D" id="3.30.420.10">
    <property type="entry name" value="Ribonuclease H-like superfamily/Ribonuclease H"/>
    <property type="match status" value="1"/>
</dbReference>
<evidence type="ECO:0000256" key="2">
    <source>
        <dbReference type="SAM" id="MobiDB-lite"/>
    </source>
</evidence>
<dbReference type="GO" id="GO:0015074">
    <property type="term" value="P:DNA integration"/>
    <property type="evidence" value="ECO:0007669"/>
    <property type="project" value="InterPro"/>
</dbReference>
<reference evidence="4 5" key="1">
    <citation type="journal article" date="2018" name="PLoS Genet.">
        <title>Population sequencing reveals clonal diversity and ancestral inbreeding in the grapevine cultivar Chardonnay.</title>
        <authorList>
            <person name="Roach M.J."/>
            <person name="Johnson D.L."/>
            <person name="Bohlmann J."/>
            <person name="van Vuuren H.J."/>
            <person name="Jones S.J."/>
            <person name="Pretorius I.S."/>
            <person name="Schmidt S.A."/>
            <person name="Borneman A.R."/>
        </authorList>
    </citation>
    <scope>NUCLEOTIDE SEQUENCE [LARGE SCALE GENOMIC DNA]</scope>
    <source>
        <strain evidence="5">cv. Chardonnay</strain>
        <tissue evidence="4">Leaf</tissue>
    </source>
</reference>
<dbReference type="AlphaFoldDB" id="A0A438CXE0"/>
<accession>A0A438CXE0</accession>
<dbReference type="PROSITE" id="PS50994">
    <property type="entry name" value="INTEGRASE"/>
    <property type="match status" value="1"/>
</dbReference>